<evidence type="ECO:0000256" key="1">
    <source>
        <dbReference type="SAM" id="Phobius"/>
    </source>
</evidence>
<keyword evidence="3" id="KW-1185">Reference proteome</keyword>
<dbReference type="RefSeq" id="XP_007418380.1">
    <property type="nucleotide sequence ID" value="XM_007418318.1"/>
</dbReference>
<keyword evidence="1" id="KW-1133">Transmembrane helix</keyword>
<dbReference type="KEGG" id="mlr:MELLADRAFT_69397"/>
<accession>F4SAK0</accession>
<dbReference type="EMBL" id="GL883178">
    <property type="protein sequence ID" value="EGF98339.1"/>
    <property type="molecule type" value="Genomic_DNA"/>
</dbReference>
<dbReference type="InParanoid" id="F4SAK0"/>
<evidence type="ECO:0000313" key="2">
    <source>
        <dbReference type="EMBL" id="EGF98339.1"/>
    </source>
</evidence>
<dbReference type="VEuPathDB" id="FungiDB:MELLADRAFT_69397"/>
<reference evidence="3" key="1">
    <citation type="journal article" date="2011" name="Proc. Natl. Acad. Sci. U.S.A.">
        <title>Obligate biotrophy features unraveled by the genomic analysis of rust fungi.</title>
        <authorList>
            <person name="Duplessis S."/>
            <person name="Cuomo C.A."/>
            <person name="Lin Y.-C."/>
            <person name="Aerts A."/>
            <person name="Tisserant E."/>
            <person name="Veneault-Fourrey C."/>
            <person name="Joly D.L."/>
            <person name="Hacquard S."/>
            <person name="Amselem J."/>
            <person name="Cantarel B.L."/>
            <person name="Chiu R."/>
            <person name="Coutinho P.M."/>
            <person name="Feau N."/>
            <person name="Field M."/>
            <person name="Frey P."/>
            <person name="Gelhaye E."/>
            <person name="Goldberg J."/>
            <person name="Grabherr M.G."/>
            <person name="Kodira C.D."/>
            <person name="Kohler A."/>
            <person name="Kuees U."/>
            <person name="Lindquist E.A."/>
            <person name="Lucas S.M."/>
            <person name="Mago R."/>
            <person name="Mauceli E."/>
            <person name="Morin E."/>
            <person name="Murat C."/>
            <person name="Pangilinan J.L."/>
            <person name="Park R."/>
            <person name="Pearson M."/>
            <person name="Quesneville H."/>
            <person name="Rouhier N."/>
            <person name="Sakthikumar S."/>
            <person name="Salamov A.A."/>
            <person name="Schmutz J."/>
            <person name="Selles B."/>
            <person name="Shapiro H."/>
            <person name="Tanguay P."/>
            <person name="Tuskan G.A."/>
            <person name="Henrissat B."/>
            <person name="Van de Peer Y."/>
            <person name="Rouze P."/>
            <person name="Ellis J.G."/>
            <person name="Dodds P.N."/>
            <person name="Schein J.E."/>
            <person name="Zhong S."/>
            <person name="Hamelin R.C."/>
            <person name="Grigoriev I.V."/>
            <person name="Szabo L.J."/>
            <person name="Martin F."/>
        </authorList>
    </citation>
    <scope>NUCLEOTIDE SEQUENCE [LARGE SCALE GENOMIC DNA]</scope>
    <source>
        <strain evidence="3">98AG31 / pathotype 3-4-7</strain>
    </source>
</reference>
<dbReference type="AlphaFoldDB" id="F4SAK0"/>
<proteinExistence type="predicted"/>
<dbReference type="GeneID" id="18931233"/>
<keyword evidence="1" id="KW-0812">Transmembrane</keyword>
<evidence type="ECO:0000313" key="3">
    <source>
        <dbReference type="Proteomes" id="UP000001072"/>
    </source>
</evidence>
<sequence length="388" mass="44710">MSWPELDIPRGSALEADLMLLKTRVKQVVKWYIFALFATFLWLSVSWNITPHPIEQAACRRTLTFQFGEGNSVISDLTQYARAAALARRLNYRVLIDDSRWKYGRLSDYFEMPEAECETTEKSSLIHKVIMGDDGWESEPHIIADSTIDLDKIFTKGMSIKNISMEEKFIIFDNRSNERIPTITPTGSWWSDEMVFEEIKRVWRPNNRIRAQILHMVWLMQSSDSLDLPAHRLWLARPGRASYFQKRKTVTLVPYSQNIDEDSKEITRALETERPNISALSFSHNDASSPSSVLVILFCNTQTSKLVEDQKEKFSQYATSRVITTPKIHDKGCSRKSVNNTKGVDSIGEETDMIIRDLIYANESSVQIICHTADIHCRFLLLISQFQL</sequence>
<dbReference type="OrthoDB" id="2502822at2759"/>
<feature type="transmembrane region" description="Helical" evidence="1">
    <location>
        <begin position="29"/>
        <end position="49"/>
    </location>
</feature>
<dbReference type="Proteomes" id="UP000001072">
    <property type="component" value="Unassembled WGS sequence"/>
</dbReference>
<gene>
    <name evidence="2" type="ORF">MELLADRAFT_69397</name>
</gene>
<name>F4SAK0_MELLP</name>
<organism evidence="3">
    <name type="scientific">Melampsora larici-populina (strain 98AG31 / pathotype 3-4-7)</name>
    <name type="common">Poplar leaf rust fungus</name>
    <dbReference type="NCBI Taxonomy" id="747676"/>
    <lineage>
        <taxon>Eukaryota</taxon>
        <taxon>Fungi</taxon>
        <taxon>Dikarya</taxon>
        <taxon>Basidiomycota</taxon>
        <taxon>Pucciniomycotina</taxon>
        <taxon>Pucciniomycetes</taxon>
        <taxon>Pucciniales</taxon>
        <taxon>Melampsoraceae</taxon>
        <taxon>Melampsora</taxon>
    </lineage>
</organism>
<protein>
    <submittedName>
        <fullName evidence="2">Uncharacterized protein</fullName>
    </submittedName>
</protein>
<keyword evidence="1" id="KW-0472">Membrane</keyword>
<dbReference type="HOGENOM" id="CLU_657355_0_0_1"/>